<keyword evidence="4" id="KW-0489">Methyltransferase</keyword>
<dbReference type="Pfam" id="PF13649">
    <property type="entry name" value="Methyltransf_25"/>
    <property type="match status" value="1"/>
</dbReference>
<dbReference type="RefSeq" id="WP_084389701.1">
    <property type="nucleotide sequence ID" value="NZ_JBHSMX010000021.1"/>
</dbReference>
<dbReference type="Gene3D" id="3.40.50.150">
    <property type="entry name" value="Vaccinia Virus protein VP39"/>
    <property type="match status" value="1"/>
</dbReference>
<name>A0ABW0QAP2_9BURK</name>
<dbReference type="GO" id="GO:0032259">
    <property type="term" value="P:methylation"/>
    <property type="evidence" value="ECO:0007669"/>
    <property type="project" value="UniProtKB-KW"/>
</dbReference>
<gene>
    <name evidence="4" type="ORF">ACFPP7_13680</name>
</gene>
<evidence type="ECO:0000256" key="1">
    <source>
        <dbReference type="ARBA" id="ARBA00022679"/>
    </source>
</evidence>
<dbReference type="EC" id="2.1.1.-" evidence="4"/>
<evidence type="ECO:0000256" key="2">
    <source>
        <dbReference type="SAM" id="MobiDB-lite"/>
    </source>
</evidence>
<accession>A0ABW0QAP2</accession>
<keyword evidence="1 4" id="KW-0808">Transferase</keyword>
<feature type="domain" description="Methyltransferase" evidence="3">
    <location>
        <begin position="50"/>
        <end position="143"/>
    </location>
</feature>
<dbReference type="InterPro" id="IPR029063">
    <property type="entry name" value="SAM-dependent_MTases_sf"/>
</dbReference>
<sequence>MTKRDADPDRSAALAQYRDRAGFYDLELALFRPIRREAIVRLALRSGDTVLDVGCGTGLSFEQLQQDIGAKGRIVGLEQCPEMLQQARDRIGQSHWKNVTTLCAPVEMAEIPVMADAALFHFTHDILRQPEAIANVVRHLKPGAHVVAAGLQWAGPWIWPINWFVLPAALHSTTTLEGLGRPWDKLAGLVGPMEVQARFLGAVYIASGVYGERPVGLRRRSKPKGDAVHARPPQGAAAAGLGQRHPARNGEFPIGRGVAKRA</sequence>
<evidence type="ECO:0000313" key="4">
    <source>
        <dbReference type="EMBL" id="MFC5521954.1"/>
    </source>
</evidence>
<dbReference type="InterPro" id="IPR041698">
    <property type="entry name" value="Methyltransf_25"/>
</dbReference>
<dbReference type="GO" id="GO:0008168">
    <property type="term" value="F:methyltransferase activity"/>
    <property type="evidence" value="ECO:0007669"/>
    <property type="project" value="UniProtKB-KW"/>
</dbReference>
<comment type="caution">
    <text evidence="4">The sequence shown here is derived from an EMBL/GenBank/DDBJ whole genome shotgun (WGS) entry which is preliminary data.</text>
</comment>
<protein>
    <submittedName>
        <fullName evidence="4">Class I SAM-dependent methyltransferase</fullName>
        <ecNumber evidence="4">2.1.1.-</ecNumber>
    </submittedName>
</protein>
<reference evidence="5" key="1">
    <citation type="journal article" date="2019" name="Int. J. Syst. Evol. Microbiol.">
        <title>The Global Catalogue of Microorganisms (GCM) 10K type strain sequencing project: providing services to taxonomists for standard genome sequencing and annotation.</title>
        <authorList>
            <consortium name="The Broad Institute Genomics Platform"/>
            <consortium name="The Broad Institute Genome Sequencing Center for Infectious Disease"/>
            <person name="Wu L."/>
            <person name="Ma J."/>
        </authorList>
    </citation>
    <scope>NUCLEOTIDE SEQUENCE [LARGE SCALE GENOMIC DNA]</scope>
    <source>
        <strain evidence="5">CGMCC 4.7277</strain>
    </source>
</reference>
<dbReference type="PANTHER" id="PTHR43861">
    <property type="entry name" value="TRANS-ACONITATE 2-METHYLTRANSFERASE-RELATED"/>
    <property type="match status" value="1"/>
</dbReference>
<proteinExistence type="predicted"/>
<keyword evidence="5" id="KW-1185">Reference proteome</keyword>
<dbReference type="EMBL" id="JBHSMX010000021">
    <property type="protein sequence ID" value="MFC5521954.1"/>
    <property type="molecule type" value="Genomic_DNA"/>
</dbReference>
<dbReference type="CDD" id="cd02440">
    <property type="entry name" value="AdoMet_MTases"/>
    <property type="match status" value="1"/>
</dbReference>
<evidence type="ECO:0000313" key="5">
    <source>
        <dbReference type="Proteomes" id="UP001596084"/>
    </source>
</evidence>
<dbReference type="Proteomes" id="UP001596084">
    <property type="component" value="Unassembled WGS sequence"/>
</dbReference>
<evidence type="ECO:0000259" key="3">
    <source>
        <dbReference type="Pfam" id="PF13649"/>
    </source>
</evidence>
<dbReference type="SUPFAM" id="SSF53335">
    <property type="entry name" value="S-adenosyl-L-methionine-dependent methyltransferases"/>
    <property type="match status" value="1"/>
</dbReference>
<feature type="compositionally biased region" description="Low complexity" evidence="2">
    <location>
        <begin position="230"/>
        <end position="244"/>
    </location>
</feature>
<organism evidence="4 5">
    <name type="scientific">Polaromonas jejuensis</name>
    <dbReference type="NCBI Taxonomy" id="457502"/>
    <lineage>
        <taxon>Bacteria</taxon>
        <taxon>Pseudomonadati</taxon>
        <taxon>Pseudomonadota</taxon>
        <taxon>Betaproteobacteria</taxon>
        <taxon>Burkholderiales</taxon>
        <taxon>Comamonadaceae</taxon>
        <taxon>Polaromonas</taxon>
    </lineage>
</organism>
<feature type="region of interest" description="Disordered" evidence="2">
    <location>
        <begin position="216"/>
        <end position="262"/>
    </location>
</feature>